<reference evidence="2 3" key="1">
    <citation type="submission" date="2020-08" db="EMBL/GenBank/DDBJ databases">
        <title>Genomic Encyclopedia of Type Strains, Phase IV (KMG-IV): sequencing the most valuable type-strain genomes for metagenomic binning, comparative biology and taxonomic classification.</title>
        <authorList>
            <person name="Goeker M."/>
        </authorList>
    </citation>
    <scope>NUCLEOTIDE SEQUENCE [LARGE SCALE GENOMIC DNA]</scope>
    <source>
        <strain evidence="2 3">DSM 19512</strain>
    </source>
</reference>
<dbReference type="PANTHER" id="PTHR36151:SF3">
    <property type="entry name" value="ER-BOUND OXYGENASE MPAB_MPAB'_RUBBER OXYGENASE CATALYTIC DOMAIN-CONTAINING PROTEIN"/>
    <property type="match status" value="1"/>
</dbReference>
<organism evidence="2 3">
    <name type="scientific">Sphingomonas pseudosanguinis</name>
    <dbReference type="NCBI Taxonomy" id="413712"/>
    <lineage>
        <taxon>Bacteria</taxon>
        <taxon>Pseudomonadati</taxon>
        <taxon>Pseudomonadota</taxon>
        <taxon>Alphaproteobacteria</taxon>
        <taxon>Sphingomonadales</taxon>
        <taxon>Sphingomonadaceae</taxon>
        <taxon>Sphingomonas</taxon>
    </lineage>
</organism>
<evidence type="ECO:0000259" key="1">
    <source>
        <dbReference type="Pfam" id="PF09995"/>
    </source>
</evidence>
<gene>
    <name evidence="2" type="ORF">GGR48_001421</name>
</gene>
<dbReference type="InterPro" id="IPR018713">
    <property type="entry name" value="MPAB/Lcp_cat_dom"/>
</dbReference>
<protein>
    <submittedName>
        <fullName evidence="2">Uncharacterized protein (DUF2236 family)</fullName>
    </submittedName>
</protein>
<accession>A0A7W6F2Q6</accession>
<feature type="domain" description="ER-bound oxygenase mpaB/mpaB'/Rubber oxygenase catalytic" evidence="1">
    <location>
        <begin position="63"/>
        <end position="293"/>
    </location>
</feature>
<evidence type="ECO:0000313" key="2">
    <source>
        <dbReference type="EMBL" id="MBB3878998.1"/>
    </source>
</evidence>
<dbReference type="Pfam" id="PF09995">
    <property type="entry name" value="MPAB_Lcp_cat"/>
    <property type="match status" value="1"/>
</dbReference>
<proteinExistence type="predicted"/>
<name>A0A7W6F2Q6_9SPHN</name>
<comment type="caution">
    <text evidence="2">The sequence shown here is derived from an EMBL/GenBank/DDBJ whole genome shotgun (WGS) entry which is preliminary data.</text>
</comment>
<dbReference type="PANTHER" id="PTHR36151">
    <property type="entry name" value="BLR2777 PROTEIN"/>
    <property type="match status" value="1"/>
</dbReference>
<dbReference type="GO" id="GO:0016491">
    <property type="term" value="F:oxidoreductase activity"/>
    <property type="evidence" value="ECO:0007669"/>
    <property type="project" value="InterPro"/>
</dbReference>
<evidence type="ECO:0000313" key="3">
    <source>
        <dbReference type="Proteomes" id="UP000538670"/>
    </source>
</evidence>
<sequence length="297" mass="32384">MKSKATRLAATNATPRHAARYPFMLPVRRQIADQIRDVVGSDRIDLSRPPGDDGLFGPGSATWAVHGDFTAMMAGGIASLLIQMLHPAALAGVWDHSDFRRDMAGRLRRTAGFISVTTYGSTEAAERMIARVRAVHTRVKGSLPDGTPYAADDPHLLTFVHAAEVDSFLRAHRTYRDPAFPDARADQYLAEMATLARRLGAQDVPEDRQQLARFLASVRTELRVDARTRVVARTLLNQPAPSPALAPVSKWLTQAGIALLPDWAARLHGFDATSAMRPAIRLGTRQLGGAIRWALAG</sequence>
<dbReference type="AlphaFoldDB" id="A0A7W6F2Q6"/>
<keyword evidence="3" id="KW-1185">Reference proteome</keyword>
<dbReference type="Proteomes" id="UP000538670">
    <property type="component" value="Unassembled WGS sequence"/>
</dbReference>
<dbReference type="EMBL" id="JACIDH010000004">
    <property type="protein sequence ID" value="MBB3878998.1"/>
    <property type="molecule type" value="Genomic_DNA"/>
</dbReference>